<dbReference type="Pfam" id="PF01734">
    <property type="entry name" value="Patatin"/>
    <property type="match status" value="1"/>
</dbReference>
<reference evidence="6 7" key="1">
    <citation type="submission" date="2020-08" db="EMBL/GenBank/DDBJ databases">
        <title>The Agave Microbiome: Exploring the role of microbial communities in plant adaptations to desert environments.</title>
        <authorList>
            <person name="Partida-Martinez L.P."/>
        </authorList>
    </citation>
    <scope>NUCLEOTIDE SEQUENCE [LARGE SCALE GENOMIC DNA]</scope>
    <source>
        <strain evidence="6 7">AS2.3</strain>
    </source>
</reference>
<gene>
    <name evidence="6" type="ORF">HD841_003615</name>
</gene>
<dbReference type="InterPro" id="IPR050301">
    <property type="entry name" value="NTE"/>
</dbReference>
<keyword evidence="2 4" id="KW-0442">Lipid degradation</keyword>
<proteinExistence type="predicted"/>
<evidence type="ECO:0000256" key="3">
    <source>
        <dbReference type="ARBA" id="ARBA00023098"/>
    </source>
</evidence>
<dbReference type="Gene3D" id="3.40.1090.10">
    <property type="entry name" value="Cytosolic phospholipase A2 catalytic domain"/>
    <property type="match status" value="2"/>
</dbReference>
<dbReference type="PANTHER" id="PTHR14226">
    <property type="entry name" value="NEUROPATHY TARGET ESTERASE/SWISS CHEESE D.MELANOGASTER"/>
    <property type="match status" value="1"/>
</dbReference>
<feature type="domain" description="PNPLA" evidence="5">
    <location>
        <begin position="11"/>
        <end position="214"/>
    </location>
</feature>
<dbReference type="Proteomes" id="UP000517753">
    <property type="component" value="Unassembled WGS sequence"/>
</dbReference>
<evidence type="ECO:0000256" key="2">
    <source>
        <dbReference type="ARBA" id="ARBA00022963"/>
    </source>
</evidence>
<evidence type="ECO:0000313" key="7">
    <source>
        <dbReference type="Proteomes" id="UP000517753"/>
    </source>
</evidence>
<feature type="short sequence motif" description="DGA/G" evidence="4">
    <location>
        <begin position="201"/>
        <end position="203"/>
    </location>
</feature>
<dbReference type="InterPro" id="IPR016035">
    <property type="entry name" value="Acyl_Trfase/lysoPLipase"/>
</dbReference>
<evidence type="ECO:0000259" key="5">
    <source>
        <dbReference type="PROSITE" id="PS51635"/>
    </source>
</evidence>
<sequence length="339" mass="36462">MTADRAFDLVLVFSGGNALGAFQAGVYEALDEQGLAPDWMIGASIGAINAAVIAGTAREDRLAALRDIWRPQTPMPLDWTAPWLSGAMETGRRTSAVTWTVAAGRRGLFGPALSALLPWTDDKPSLFETEQLRETLARTIDFDRLNAGPCRFTATAVDLESGDDVVFDSRERRIGPDHIRASAALPVFFPPVAIDGRWLVDGGIAANLPLDPVLADPPPRPTLCIAVDLLPLDGARPATLGEAASRMQDLMFAAQSRRTIARWQAVYAGRTDRQVSLVRVPYTEQQDEVAGKALDFSARTIEQRWAAGLAAGRRVVARLQAGRLSIGVPGLTVVAPDDD</sequence>
<feature type="active site" description="Nucleophile" evidence="4">
    <location>
        <position position="44"/>
    </location>
</feature>
<protein>
    <submittedName>
        <fullName evidence="6">NTE family protein</fullName>
    </submittedName>
</protein>
<accession>A0A7Y9FQW4</accession>
<dbReference type="EMBL" id="JACCBY010000007">
    <property type="protein sequence ID" value="NYD91796.1"/>
    <property type="molecule type" value="Genomic_DNA"/>
</dbReference>
<dbReference type="GO" id="GO:0016787">
    <property type="term" value="F:hydrolase activity"/>
    <property type="evidence" value="ECO:0007669"/>
    <property type="project" value="UniProtKB-UniRule"/>
</dbReference>
<feature type="active site" description="Proton acceptor" evidence="4">
    <location>
        <position position="201"/>
    </location>
</feature>
<organism evidence="6 7">
    <name type="scientific">Sphingomonas melonis</name>
    <dbReference type="NCBI Taxonomy" id="152682"/>
    <lineage>
        <taxon>Bacteria</taxon>
        <taxon>Pseudomonadati</taxon>
        <taxon>Pseudomonadota</taxon>
        <taxon>Alphaproteobacteria</taxon>
        <taxon>Sphingomonadales</taxon>
        <taxon>Sphingomonadaceae</taxon>
        <taxon>Sphingomonas</taxon>
    </lineage>
</organism>
<dbReference type="Pfam" id="PF12536">
    <property type="entry name" value="DUF3734"/>
    <property type="match status" value="1"/>
</dbReference>
<dbReference type="RefSeq" id="WP_218845630.1">
    <property type="nucleotide sequence ID" value="NZ_JACCBY010000007.1"/>
</dbReference>
<evidence type="ECO:0000256" key="1">
    <source>
        <dbReference type="ARBA" id="ARBA00022801"/>
    </source>
</evidence>
<comment type="caution">
    <text evidence="6">The sequence shown here is derived from an EMBL/GenBank/DDBJ whole genome shotgun (WGS) entry which is preliminary data.</text>
</comment>
<dbReference type="GO" id="GO:0016042">
    <property type="term" value="P:lipid catabolic process"/>
    <property type="evidence" value="ECO:0007669"/>
    <property type="project" value="UniProtKB-UniRule"/>
</dbReference>
<name>A0A7Y9FQW4_9SPHN</name>
<evidence type="ECO:0000313" key="6">
    <source>
        <dbReference type="EMBL" id="NYD91796.1"/>
    </source>
</evidence>
<dbReference type="InterPro" id="IPR021095">
    <property type="entry name" value="DUF3734"/>
</dbReference>
<keyword evidence="3 4" id="KW-0443">Lipid metabolism</keyword>
<dbReference type="AlphaFoldDB" id="A0A7Y9FQW4"/>
<keyword evidence="1 4" id="KW-0378">Hydrolase</keyword>
<dbReference type="InterPro" id="IPR002641">
    <property type="entry name" value="PNPLA_dom"/>
</dbReference>
<keyword evidence="7" id="KW-1185">Reference proteome</keyword>
<dbReference type="PROSITE" id="PS51635">
    <property type="entry name" value="PNPLA"/>
    <property type="match status" value="1"/>
</dbReference>
<feature type="short sequence motif" description="GXSXG" evidence="4">
    <location>
        <begin position="42"/>
        <end position="46"/>
    </location>
</feature>
<dbReference type="PANTHER" id="PTHR14226:SF57">
    <property type="entry name" value="BLR7027 PROTEIN"/>
    <property type="match status" value="1"/>
</dbReference>
<comment type="caution">
    <text evidence="4">Lacks conserved residue(s) required for the propagation of feature annotation.</text>
</comment>
<evidence type="ECO:0000256" key="4">
    <source>
        <dbReference type="PROSITE-ProRule" id="PRU01161"/>
    </source>
</evidence>
<dbReference type="SUPFAM" id="SSF52151">
    <property type="entry name" value="FabD/lysophospholipase-like"/>
    <property type="match status" value="1"/>
</dbReference>